<evidence type="ECO:0000256" key="1">
    <source>
        <dbReference type="SAM" id="MobiDB-lite"/>
    </source>
</evidence>
<feature type="non-terminal residue" evidence="2">
    <location>
        <position position="1"/>
    </location>
</feature>
<comment type="caution">
    <text evidence="2">The sequence shown here is derived from an EMBL/GenBank/DDBJ whole genome shotgun (WGS) entry which is preliminary data.</text>
</comment>
<reference evidence="2" key="1">
    <citation type="submission" date="2018-05" db="EMBL/GenBank/DDBJ databases">
        <title>Draft genome of Mucuna pruriens seed.</title>
        <authorList>
            <person name="Nnadi N.E."/>
            <person name="Vos R."/>
            <person name="Hasami M.H."/>
            <person name="Devisetty U.K."/>
            <person name="Aguiy J.C."/>
        </authorList>
    </citation>
    <scope>NUCLEOTIDE SEQUENCE [LARGE SCALE GENOMIC DNA]</scope>
    <source>
        <strain evidence="2">JCA_2017</strain>
    </source>
</reference>
<dbReference type="Proteomes" id="UP000257109">
    <property type="component" value="Unassembled WGS sequence"/>
</dbReference>
<organism evidence="2 3">
    <name type="scientific">Mucuna pruriens</name>
    <name type="common">Velvet bean</name>
    <name type="synonym">Dolichos pruriens</name>
    <dbReference type="NCBI Taxonomy" id="157652"/>
    <lineage>
        <taxon>Eukaryota</taxon>
        <taxon>Viridiplantae</taxon>
        <taxon>Streptophyta</taxon>
        <taxon>Embryophyta</taxon>
        <taxon>Tracheophyta</taxon>
        <taxon>Spermatophyta</taxon>
        <taxon>Magnoliopsida</taxon>
        <taxon>eudicotyledons</taxon>
        <taxon>Gunneridae</taxon>
        <taxon>Pentapetalae</taxon>
        <taxon>rosids</taxon>
        <taxon>fabids</taxon>
        <taxon>Fabales</taxon>
        <taxon>Fabaceae</taxon>
        <taxon>Papilionoideae</taxon>
        <taxon>50 kb inversion clade</taxon>
        <taxon>NPAAA clade</taxon>
        <taxon>indigoferoid/millettioid clade</taxon>
        <taxon>Phaseoleae</taxon>
        <taxon>Mucuna</taxon>
    </lineage>
</organism>
<proteinExistence type="predicted"/>
<dbReference type="AlphaFoldDB" id="A0A371HYC5"/>
<evidence type="ECO:0000313" key="2">
    <source>
        <dbReference type="EMBL" id="RDY07816.1"/>
    </source>
</evidence>
<feature type="compositionally biased region" description="Low complexity" evidence="1">
    <location>
        <begin position="55"/>
        <end position="66"/>
    </location>
</feature>
<gene>
    <name evidence="2" type="ORF">CR513_08024</name>
</gene>
<evidence type="ECO:0000313" key="3">
    <source>
        <dbReference type="Proteomes" id="UP000257109"/>
    </source>
</evidence>
<feature type="region of interest" description="Disordered" evidence="1">
    <location>
        <begin position="47"/>
        <end position="66"/>
    </location>
</feature>
<name>A0A371HYC5_MUCPR</name>
<protein>
    <submittedName>
        <fullName evidence="2">Uncharacterized protein</fullName>
    </submittedName>
</protein>
<sequence>MADGWKEVVTEEEAIEFLKLICHSEYESNLENRALIRTILTDIQSLNRPAKTESESSQPSQPRSKQLSLLLKVLNEVHVA</sequence>
<accession>A0A371HYC5</accession>
<dbReference type="EMBL" id="QJKJ01001395">
    <property type="protein sequence ID" value="RDY07816.1"/>
    <property type="molecule type" value="Genomic_DNA"/>
</dbReference>
<keyword evidence="3" id="KW-1185">Reference proteome</keyword>